<feature type="site" description="Important for catalytic activity" evidence="5">
    <location>
        <position position="221"/>
    </location>
</feature>
<evidence type="ECO:0000256" key="3">
    <source>
        <dbReference type="ARBA" id="ARBA00022833"/>
    </source>
</evidence>
<dbReference type="EC" id="3.5.4.2" evidence="5"/>
<proteinExistence type="inferred from homology"/>
<evidence type="ECO:0000256" key="5">
    <source>
        <dbReference type="HAMAP-Rule" id="MF_01962"/>
    </source>
</evidence>
<dbReference type="RefSeq" id="WP_110573053.1">
    <property type="nucleotide sequence ID" value="NZ_QKLW01000002.1"/>
</dbReference>
<evidence type="ECO:0000313" key="8">
    <source>
        <dbReference type="Proteomes" id="UP000247551"/>
    </source>
</evidence>
<dbReference type="Gene3D" id="3.20.20.140">
    <property type="entry name" value="Metal-dependent hydrolases"/>
    <property type="match status" value="1"/>
</dbReference>
<keyword evidence="2 5" id="KW-0378">Hydrolase</keyword>
<dbReference type="PANTHER" id="PTHR43114:SF6">
    <property type="entry name" value="ADENINE DEAMINASE"/>
    <property type="match status" value="1"/>
</dbReference>
<dbReference type="GO" id="GO:0006146">
    <property type="term" value="P:adenine catabolic process"/>
    <property type="evidence" value="ECO:0007669"/>
    <property type="project" value="UniProtKB-UniRule"/>
</dbReference>
<comment type="caution">
    <text evidence="7">The sequence shown here is derived from an EMBL/GenBank/DDBJ whole genome shotgun (WGS) entry which is preliminary data.</text>
</comment>
<dbReference type="GO" id="GO:0005829">
    <property type="term" value="C:cytosol"/>
    <property type="evidence" value="ECO:0007669"/>
    <property type="project" value="TreeGrafter"/>
</dbReference>
<keyword evidence="3 5" id="KW-0862">Zinc</keyword>
<keyword evidence="8" id="KW-1185">Reference proteome</keyword>
<feature type="binding site" evidence="5">
    <location>
        <position position="278"/>
    </location>
    <ligand>
        <name>Zn(2+)</name>
        <dbReference type="ChEBI" id="CHEBI:29105"/>
        <note>catalytic</note>
    </ligand>
</feature>
<dbReference type="FunFam" id="3.20.20.140:FF:000039">
    <property type="entry name" value="Adenine deaminase"/>
    <property type="match status" value="1"/>
</dbReference>
<evidence type="ECO:0000256" key="4">
    <source>
        <dbReference type="ARBA" id="ARBA00023080"/>
    </source>
</evidence>
<dbReference type="GO" id="GO:0008270">
    <property type="term" value="F:zinc ion binding"/>
    <property type="evidence" value="ECO:0007669"/>
    <property type="project" value="UniProtKB-UniRule"/>
</dbReference>
<dbReference type="InterPro" id="IPR006330">
    <property type="entry name" value="Ado/ade_deaminase"/>
</dbReference>
<protein>
    <recommendedName>
        <fullName evidence="5">Adenine deaminase</fullName>
        <shortName evidence="5">ADE</shortName>
        <ecNumber evidence="5">3.5.4.2</ecNumber>
    </recommendedName>
    <alternativeName>
        <fullName evidence="5">Adenine aminohydrolase</fullName>
        <shortName evidence="5">AAH</shortName>
    </alternativeName>
</protein>
<dbReference type="InterPro" id="IPR001365">
    <property type="entry name" value="A_deaminase_dom"/>
</dbReference>
<evidence type="ECO:0000256" key="1">
    <source>
        <dbReference type="ARBA" id="ARBA00022723"/>
    </source>
</evidence>
<dbReference type="Pfam" id="PF00962">
    <property type="entry name" value="A_deaminase"/>
    <property type="match status" value="1"/>
</dbReference>
<dbReference type="GO" id="GO:0043103">
    <property type="term" value="P:hypoxanthine salvage"/>
    <property type="evidence" value="ECO:0007669"/>
    <property type="project" value="UniProtKB-UniRule"/>
</dbReference>
<accession>A0A318V9Q5</accession>
<dbReference type="InterPro" id="IPR028892">
    <property type="entry name" value="ADE"/>
</dbReference>
<dbReference type="AlphaFoldDB" id="A0A318V9Q5"/>
<feature type="binding site" evidence="5">
    <location>
        <position position="19"/>
    </location>
    <ligand>
        <name>Zn(2+)</name>
        <dbReference type="ChEBI" id="CHEBI:29105"/>
        <note>catalytic</note>
    </ligand>
</feature>
<dbReference type="EMBL" id="QKLW01000002">
    <property type="protein sequence ID" value="PYF83015.1"/>
    <property type="molecule type" value="Genomic_DNA"/>
</dbReference>
<evidence type="ECO:0000256" key="2">
    <source>
        <dbReference type="ARBA" id="ARBA00022801"/>
    </source>
</evidence>
<feature type="domain" description="Adenosine deaminase" evidence="6">
    <location>
        <begin position="12"/>
        <end position="329"/>
    </location>
</feature>
<keyword evidence="1 5" id="KW-0479">Metal-binding</keyword>
<feature type="active site" description="Proton donor" evidence="5">
    <location>
        <position position="200"/>
    </location>
</feature>
<keyword evidence="4 5" id="KW-0546">Nucleotide metabolism</keyword>
<dbReference type="SUPFAM" id="SSF51556">
    <property type="entry name" value="Metallo-dependent hydrolases"/>
    <property type="match status" value="1"/>
</dbReference>
<dbReference type="NCBIfam" id="NF006850">
    <property type="entry name" value="PRK09358.1-6"/>
    <property type="match status" value="1"/>
</dbReference>
<comment type="cofactor">
    <cofactor evidence="5">
        <name>Zn(2+)</name>
        <dbReference type="ChEBI" id="CHEBI:29105"/>
    </cofactor>
    <text evidence="5">Binds 1 zinc ion per subunit.</text>
</comment>
<name>A0A318V9Q5_9GAMM</name>
<comment type="catalytic activity">
    <reaction evidence="5">
        <text>adenine + H2O + H(+) = hypoxanthine + NH4(+)</text>
        <dbReference type="Rhea" id="RHEA:23688"/>
        <dbReference type="ChEBI" id="CHEBI:15377"/>
        <dbReference type="ChEBI" id="CHEBI:15378"/>
        <dbReference type="ChEBI" id="CHEBI:16708"/>
        <dbReference type="ChEBI" id="CHEBI:17368"/>
        <dbReference type="ChEBI" id="CHEBI:28938"/>
        <dbReference type="EC" id="3.5.4.2"/>
    </reaction>
</comment>
<gene>
    <name evidence="7" type="ORF">DFP75_102105</name>
</gene>
<feature type="binding site" evidence="5">
    <location>
        <position position="197"/>
    </location>
    <ligand>
        <name>Zn(2+)</name>
        <dbReference type="ChEBI" id="CHEBI:29105"/>
        <note>catalytic</note>
    </ligand>
</feature>
<dbReference type="GO" id="GO:0000034">
    <property type="term" value="F:adenine deaminase activity"/>
    <property type="evidence" value="ECO:0007669"/>
    <property type="project" value="UniProtKB-UniRule"/>
</dbReference>
<dbReference type="NCBIfam" id="TIGR01430">
    <property type="entry name" value="aden_deam"/>
    <property type="match status" value="1"/>
</dbReference>
<comment type="similarity">
    <text evidence="5">Belongs to the metallo-dependent hydrolases superfamily. Adenosine and AMP deaminases family. Adenine deaminase type 2 subfamily.</text>
</comment>
<comment type="function">
    <text evidence="5">Catalyzes the hydrolytic deamination of adenine to hypoxanthine. Plays an important role in the purine salvage pathway and in nitrogen catabolism.</text>
</comment>
<dbReference type="CDD" id="cd01320">
    <property type="entry name" value="ADA"/>
    <property type="match status" value="1"/>
</dbReference>
<feature type="binding site" evidence="5">
    <location>
        <position position="17"/>
    </location>
    <ligand>
        <name>Zn(2+)</name>
        <dbReference type="ChEBI" id="CHEBI:29105"/>
        <note>catalytic</note>
    </ligand>
</feature>
<evidence type="ECO:0000313" key="7">
    <source>
        <dbReference type="EMBL" id="PYF83015.1"/>
    </source>
</evidence>
<sequence>MDNLIELSKKMPKTELHLHIEGTFEPEQMFAIAQRNNVKLKYSTVDALKAAYQFTNLQDFLDLYYQGMSVLLHEADFYDLTMAYLEKVNSENVVHVEIFFDPQGHLSRGVSFDVQIRGIYNALQDAEKKWGMTSKLIMSFLRHLSEESAFDTLEQAKPYLSWIDGVGLDSSEVGHPPEKFLRVFEACKKLGLKVTAHAGEEGPPEYVWQAIDQIGVDRIDHGNRALEDDKLIDTIKERNLTLTVCPLSNLKLCVVNDMKDHPIRSMLKLGLNATVNSDDPAYFGGYMNDNYTSLINDTGISKEELFQLAKNGITGSWMEEHHKEQHLKQLNSLFA</sequence>
<dbReference type="Proteomes" id="UP000247551">
    <property type="component" value="Unassembled WGS sequence"/>
</dbReference>
<dbReference type="PANTHER" id="PTHR43114">
    <property type="entry name" value="ADENINE DEAMINASE"/>
    <property type="match status" value="1"/>
</dbReference>
<dbReference type="HAMAP" id="MF_01962">
    <property type="entry name" value="Adenine_deaminase"/>
    <property type="match status" value="1"/>
</dbReference>
<dbReference type="GO" id="GO:0009117">
    <property type="term" value="P:nucleotide metabolic process"/>
    <property type="evidence" value="ECO:0007669"/>
    <property type="project" value="UniProtKB-KW"/>
</dbReference>
<evidence type="ECO:0000259" key="6">
    <source>
        <dbReference type="Pfam" id="PF00962"/>
    </source>
</evidence>
<feature type="binding site" evidence="5">
    <location>
        <position position="279"/>
    </location>
    <ligand>
        <name>substrate</name>
    </ligand>
</feature>
<reference evidence="7 8" key="1">
    <citation type="submission" date="2018-06" db="EMBL/GenBank/DDBJ databases">
        <title>Genomic Encyclopedia of Type Strains, Phase III (KMG-III): the genomes of soil and plant-associated and newly described type strains.</title>
        <authorList>
            <person name="Whitman W."/>
        </authorList>
    </citation>
    <scope>NUCLEOTIDE SEQUENCE [LARGE SCALE GENOMIC DNA]</scope>
    <source>
        <strain evidence="7 8">CECT 7730</strain>
    </source>
</reference>
<dbReference type="InterPro" id="IPR032466">
    <property type="entry name" value="Metal_Hydrolase"/>
</dbReference>
<organism evidence="7 8">
    <name type="scientific">Marinomonas alcarazii</name>
    <dbReference type="NCBI Taxonomy" id="491949"/>
    <lineage>
        <taxon>Bacteria</taxon>
        <taxon>Pseudomonadati</taxon>
        <taxon>Pseudomonadota</taxon>
        <taxon>Gammaproteobacteria</taxon>
        <taxon>Oceanospirillales</taxon>
        <taxon>Oceanospirillaceae</taxon>
        <taxon>Marinomonas</taxon>
    </lineage>
</organism>